<reference evidence="3 4" key="1">
    <citation type="submission" date="2020-03" db="EMBL/GenBank/DDBJ databases">
        <title>Sequencing the genomes of 1000 actinobacteria strains.</title>
        <authorList>
            <person name="Klenk H.-P."/>
        </authorList>
    </citation>
    <scope>NUCLEOTIDE SEQUENCE [LARGE SCALE GENOMIC DNA]</scope>
    <source>
        <strain evidence="3 4">DSM 45668</strain>
    </source>
</reference>
<keyword evidence="2" id="KW-1133">Transmembrane helix</keyword>
<keyword evidence="2" id="KW-0812">Transmembrane</keyword>
<dbReference type="Proteomes" id="UP000754495">
    <property type="component" value="Unassembled WGS sequence"/>
</dbReference>
<evidence type="ECO:0000256" key="1">
    <source>
        <dbReference type="SAM" id="MobiDB-lite"/>
    </source>
</evidence>
<gene>
    <name evidence="3" type="ORF">FHX46_000653</name>
</gene>
<feature type="region of interest" description="Disordered" evidence="1">
    <location>
        <begin position="1"/>
        <end position="135"/>
    </location>
</feature>
<feature type="compositionally biased region" description="Pro residues" evidence="1">
    <location>
        <begin position="84"/>
        <end position="98"/>
    </location>
</feature>
<proteinExistence type="predicted"/>
<evidence type="ECO:0000256" key="2">
    <source>
        <dbReference type="SAM" id="Phobius"/>
    </source>
</evidence>
<protein>
    <submittedName>
        <fullName evidence="3">Uncharacterized protein</fullName>
    </submittedName>
</protein>
<name>A0ABX0SMB1_9PSEU</name>
<evidence type="ECO:0000313" key="4">
    <source>
        <dbReference type="Proteomes" id="UP000754495"/>
    </source>
</evidence>
<dbReference type="RefSeq" id="WP_208399992.1">
    <property type="nucleotide sequence ID" value="NZ_JAANOU010000001.1"/>
</dbReference>
<feature type="transmembrane region" description="Helical" evidence="2">
    <location>
        <begin position="141"/>
        <end position="165"/>
    </location>
</feature>
<accession>A0ABX0SMB1</accession>
<feature type="compositionally biased region" description="Basic and acidic residues" evidence="1">
    <location>
        <begin position="34"/>
        <end position="56"/>
    </location>
</feature>
<sequence length="173" mass="18223">MSPAKDDARFDGDGTQSGLQPLTFGDAVSGSVDDGERYEPLKVAKPVEPDPEKVRQMIEAMADKPAAPDAPAAPPEVPVDDIPPAAPAPAVPPAPPLGILPRQRTWRGRPKLGSWSRPSFRLPRPGEGGTVRRAKPSSGSAAFLVAVLLMVVFGVLAIQFLTSLIDTIGGIFR</sequence>
<dbReference type="EMBL" id="JAANOU010000001">
    <property type="protein sequence ID" value="NIH78123.1"/>
    <property type="molecule type" value="Genomic_DNA"/>
</dbReference>
<keyword evidence="4" id="KW-1185">Reference proteome</keyword>
<keyword evidence="2" id="KW-0472">Membrane</keyword>
<organism evidence="3 4">
    <name type="scientific">Amycolatopsis viridis</name>
    <dbReference type="NCBI Taxonomy" id="185678"/>
    <lineage>
        <taxon>Bacteria</taxon>
        <taxon>Bacillati</taxon>
        <taxon>Actinomycetota</taxon>
        <taxon>Actinomycetes</taxon>
        <taxon>Pseudonocardiales</taxon>
        <taxon>Pseudonocardiaceae</taxon>
        <taxon>Amycolatopsis</taxon>
    </lineage>
</organism>
<feature type="compositionally biased region" description="Basic and acidic residues" evidence="1">
    <location>
        <begin position="1"/>
        <end position="12"/>
    </location>
</feature>
<evidence type="ECO:0000313" key="3">
    <source>
        <dbReference type="EMBL" id="NIH78123.1"/>
    </source>
</evidence>
<comment type="caution">
    <text evidence="3">The sequence shown here is derived from an EMBL/GenBank/DDBJ whole genome shotgun (WGS) entry which is preliminary data.</text>
</comment>